<sequence>MGVLCNNVKSVLLRLWNPDLLLPGQIREHAHNVTTVLAEAAVSDVNVYLLPFQAWQCKTRGP</sequence>
<organism evidence="1 2">
    <name type="scientific">Ceraceosorus bombacis</name>
    <dbReference type="NCBI Taxonomy" id="401625"/>
    <lineage>
        <taxon>Eukaryota</taxon>
        <taxon>Fungi</taxon>
        <taxon>Dikarya</taxon>
        <taxon>Basidiomycota</taxon>
        <taxon>Ustilaginomycotina</taxon>
        <taxon>Exobasidiomycetes</taxon>
        <taxon>Ceraceosorales</taxon>
        <taxon>Ceraceosoraceae</taxon>
        <taxon>Ceraceosorus</taxon>
    </lineage>
</organism>
<protein>
    <submittedName>
        <fullName evidence="1">Uncharacterized protein</fullName>
    </submittedName>
</protein>
<dbReference type="EMBL" id="CCYA01000275">
    <property type="protein sequence ID" value="CEH18502.1"/>
    <property type="molecule type" value="Genomic_DNA"/>
</dbReference>
<dbReference type="AlphaFoldDB" id="A0A0P1BRE0"/>
<keyword evidence="2" id="KW-1185">Reference proteome</keyword>
<evidence type="ECO:0000313" key="2">
    <source>
        <dbReference type="Proteomes" id="UP000054845"/>
    </source>
</evidence>
<proteinExistence type="predicted"/>
<evidence type="ECO:0000313" key="1">
    <source>
        <dbReference type="EMBL" id="CEH18502.1"/>
    </source>
</evidence>
<name>A0A0P1BRE0_9BASI</name>
<accession>A0A0P1BRE0</accession>
<dbReference type="Proteomes" id="UP000054845">
    <property type="component" value="Unassembled WGS sequence"/>
</dbReference>
<reference evidence="1 2" key="1">
    <citation type="submission" date="2014-09" db="EMBL/GenBank/DDBJ databases">
        <authorList>
            <person name="Magalhaes I.L.F."/>
            <person name="Oliveira U."/>
            <person name="Santos F.R."/>
            <person name="Vidigal T.H.D.A."/>
            <person name="Brescovit A.D."/>
            <person name="Santos A.J."/>
        </authorList>
    </citation>
    <scope>NUCLEOTIDE SEQUENCE [LARGE SCALE GENOMIC DNA]</scope>
</reference>